<dbReference type="Pfam" id="PF23242">
    <property type="entry name" value="AAA_lid_TRIP13_C"/>
    <property type="match status" value="1"/>
</dbReference>
<dbReference type="InterPro" id="IPR003959">
    <property type="entry name" value="ATPase_AAA_core"/>
</dbReference>
<dbReference type="SMART" id="SM00382">
    <property type="entry name" value="AAA"/>
    <property type="match status" value="1"/>
</dbReference>
<protein>
    <submittedName>
        <fullName evidence="7">ATPase central domain containing protein</fullName>
    </submittedName>
</protein>
<keyword evidence="3 5" id="KW-0067">ATP-binding</keyword>
<evidence type="ECO:0000313" key="7">
    <source>
        <dbReference type="EMBL" id="KAG7347012.1"/>
    </source>
</evidence>
<dbReference type="InterPro" id="IPR003960">
    <property type="entry name" value="ATPase_AAA_CS"/>
</dbReference>
<evidence type="ECO:0000256" key="4">
    <source>
        <dbReference type="ARBA" id="ARBA00023254"/>
    </source>
</evidence>
<accession>A0A9K3KNE6</accession>
<evidence type="ECO:0000256" key="3">
    <source>
        <dbReference type="ARBA" id="ARBA00022840"/>
    </source>
</evidence>
<dbReference type="GO" id="GO:0005694">
    <property type="term" value="C:chromosome"/>
    <property type="evidence" value="ECO:0007669"/>
    <property type="project" value="TreeGrafter"/>
</dbReference>
<dbReference type="PROSITE" id="PS00674">
    <property type="entry name" value="AAA"/>
    <property type="match status" value="1"/>
</dbReference>
<keyword evidence="4" id="KW-0469">Meiosis</keyword>
<comment type="caution">
    <text evidence="7">The sequence shown here is derived from an EMBL/GenBank/DDBJ whole genome shotgun (WGS) entry which is preliminary data.</text>
</comment>
<evidence type="ECO:0000256" key="1">
    <source>
        <dbReference type="ARBA" id="ARBA00007271"/>
    </source>
</evidence>
<feature type="domain" description="AAA+ ATPase" evidence="6">
    <location>
        <begin position="213"/>
        <end position="367"/>
    </location>
</feature>
<dbReference type="AlphaFoldDB" id="A0A9K3KNE6"/>
<reference evidence="7" key="2">
    <citation type="submission" date="2021-04" db="EMBL/GenBank/DDBJ databases">
        <authorList>
            <person name="Podell S."/>
        </authorList>
    </citation>
    <scope>NUCLEOTIDE SEQUENCE</scope>
    <source>
        <strain evidence="7">Hildebrandi</strain>
    </source>
</reference>
<reference evidence="7" key="1">
    <citation type="journal article" date="2021" name="Sci. Rep.">
        <title>Diploid genomic architecture of Nitzschia inconspicua, an elite biomass production diatom.</title>
        <authorList>
            <person name="Oliver A."/>
            <person name="Podell S."/>
            <person name="Pinowska A."/>
            <person name="Traller J.C."/>
            <person name="Smith S.R."/>
            <person name="McClure R."/>
            <person name="Beliaev A."/>
            <person name="Bohutskyi P."/>
            <person name="Hill E.A."/>
            <person name="Rabines A."/>
            <person name="Zheng H."/>
            <person name="Allen L.Z."/>
            <person name="Kuo A."/>
            <person name="Grigoriev I.V."/>
            <person name="Allen A.E."/>
            <person name="Hazlebeck D."/>
            <person name="Allen E.E."/>
        </authorList>
    </citation>
    <scope>NUCLEOTIDE SEQUENCE</scope>
    <source>
        <strain evidence="7">Hildebrandi</strain>
    </source>
</reference>
<proteinExistence type="inferred from homology"/>
<sequence>MHDTTKHLCTVQQQGDVSGALHPTKESPYCGQNNESISPTMTTETTWTRSSSCGGWHAEVSVRPTSASNLESIRSWWRNYFRSGQSESMDINREGEIDMSPLPQDIRGACIRATLTGDDSTFPVSFSSVNTIPCDVHVFILREEESCIEELQPTVGDDEWTAGCDNLSLPHISLESVWESLIFESEVKRQLLSHAQSALLFSDKRVSSHIIQWNRMILLHGPPGTGKTTLCRALAHKLAIRQCHRFPRTTLLEIHSHSLFSKWFSTSGKLVSALFQMIRDMVEDDPSSLVCVLIDEVESLAASRSNTSSNGDPTDAMRAVNSLLTSLDRLRHFPNVLVLATTNLNGSVDSAFVDRVDLKLHIGLPIAKARYQILRSCIQELIRVGIVHCSDNDTQGSDFPTYEEIHNQGEHKMDVSLSITEHYGVLLSKCAQQAEGLSGRSLRKLPLQAHALYTSSDSKLEDGSLPLEHFLEALFLAIKNDVEARVGL</sequence>
<evidence type="ECO:0000256" key="2">
    <source>
        <dbReference type="ARBA" id="ARBA00022741"/>
    </source>
</evidence>
<dbReference type="FunFam" id="3.40.50.300:FF:001494">
    <property type="entry name" value="Pachytene checkpoint component Pch2"/>
    <property type="match status" value="1"/>
</dbReference>
<dbReference type="Pfam" id="PF00004">
    <property type="entry name" value="AAA"/>
    <property type="match status" value="1"/>
</dbReference>
<dbReference type="InterPro" id="IPR058249">
    <property type="entry name" value="Pch2_C"/>
</dbReference>
<evidence type="ECO:0000256" key="5">
    <source>
        <dbReference type="RuleBase" id="RU003651"/>
    </source>
</evidence>
<dbReference type="PANTHER" id="PTHR45991:SF1">
    <property type="entry name" value="PACHYTENE CHECKPOINT PROTEIN 2 HOMOLOG"/>
    <property type="match status" value="1"/>
</dbReference>
<dbReference type="InterPro" id="IPR044539">
    <property type="entry name" value="Pch2-like"/>
</dbReference>
<dbReference type="GO" id="GO:0016887">
    <property type="term" value="F:ATP hydrolysis activity"/>
    <property type="evidence" value="ECO:0007669"/>
    <property type="project" value="InterPro"/>
</dbReference>
<name>A0A9K3KNE6_9STRA</name>
<evidence type="ECO:0000313" key="8">
    <source>
        <dbReference type="Proteomes" id="UP000693970"/>
    </source>
</evidence>
<dbReference type="PANTHER" id="PTHR45991">
    <property type="entry name" value="PACHYTENE CHECKPOINT PROTEIN 2"/>
    <property type="match status" value="1"/>
</dbReference>
<keyword evidence="2 5" id="KW-0547">Nucleotide-binding</keyword>
<dbReference type="OrthoDB" id="10042665at2759"/>
<gene>
    <name evidence="7" type="ORF">IV203_006081</name>
</gene>
<organism evidence="7 8">
    <name type="scientific">Nitzschia inconspicua</name>
    <dbReference type="NCBI Taxonomy" id="303405"/>
    <lineage>
        <taxon>Eukaryota</taxon>
        <taxon>Sar</taxon>
        <taxon>Stramenopiles</taxon>
        <taxon>Ochrophyta</taxon>
        <taxon>Bacillariophyta</taxon>
        <taxon>Bacillariophyceae</taxon>
        <taxon>Bacillariophycidae</taxon>
        <taxon>Bacillariales</taxon>
        <taxon>Bacillariaceae</taxon>
        <taxon>Nitzschia</taxon>
    </lineage>
</organism>
<dbReference type="GO" id="GO:0005634">
    <property type="term" value="C:nucleus"/>
    <property type="evidence" value="ECO:0007669"/>
    <property type="project" value="TreeGrafter"/>
</dbReference>
<dbReference type="GO" id="GO:0007131">
    <property type="term" value="P:reciprocal meiotic recombination"/>
    <property type="evidence" value="ECO:0007669"/>
    <property type="project" value="TreeGrafter"/>
</dbReference>
<dbReference type="Proteomes" id="UP000693970">
    <property type="component" value="Unassembled WGS sequence"/>
</dbReference>
<comment type="similarity">
    <text evidence="1">Belongs to the AAA ATPase family. PCH2 subfamily.</text>
</comment>
<evidence type="ECO:0000259" key="6">
    <source>
        <dbReference type="SMART" id="SM00382"/>
    </source>
</evidence>
<dbReference type="GO" id="GO:0051598">
    <property type="term" value="P:meiotic recombination checkpoint signaling"/>
    <property type="evidence" value="ECO:0007669"/>
    <property type="project" value="TreeGrafter"/>
</dbReference>
<keyword evidence="8" id="KW-1185">Reference proteome</keyword>
<dbReference type="GO" id="GO:0005524">
    <property type="term" value="F:ATP binding"/>
    <property type="evidence" value="ECO:0007669"/>
    <property type="project" value="UniProtKB-KW"/>
</dbReference>
<dbReference type="EMBL" id="JAGRRH010000021">
    <property type="protein sequence ID" value="KAG7347012.1"/>
    <property type="molecule type" value="Genomic_DNA"/>
</dbReference>
<dbReference type="InterPro" id="IPR003593">
    <property type="entry name" value="AAA+_ATPase"/>
</dbReference>